<reference evidence="1 2" key="1">
    <citation type="submission" date="2016-01" db="EMBL/GenBank/DDBJ databases">
        <title>Highly variable Streptococcus oralis 1 are common among viridans streptococci isolated from primates.</title>
        <authorList>
            <person name="Denapaite D."/>
            <person name="Rieger M."/>
            <person name="Koendgen S."/>
            <person name="Brueckner R."/>
            <person name="Ochigava I."/>
            <person name="Kappeler P."/>
            <person name="Maetz-Rensing K."/>
            <person name="Leendertz F."/>
        </authorList>
    </citation>
    <scope>NUCLEOTIDE SEQUENCE [LARGE SCALE GENOMIC DNA]</scope>
    <source>
        <strain evidence="1 2">M3-1</strain>
    </source>
</reference>
<protein>
    <submittedName>
        <fullName evidence="1">Choline binding protein A</fullName>
    </submittedName>
</protein>
<accession>A0A150NJR6</accession>
<comment type="caution">
    <text evidence="1">The sequence shown here is derived from an EMBL/GenBank/DDBJ whole genome shotgun (WGS) entry which is preliminary data.</text>
</comment>
<name>A0A150NJR6_STRMT</name>
<proteinExistence type="predicted"/>
<dbReference type="EMBL" id="LROU01000125">
    <property type="protein sequence ID" value="KYF33692.1"/>
    <property type="molecule type" value="Genomic_DNA"/>
</dbReference>
<organism evidence="1 2">
    <name type="scientific">Streptococcus mitis</name>
    <dbReference type="NCBI Taxonomy" id="28037"/>
    <lineage>
        <taxon>Bacteria</taxon>
        <taxon>Bacillati</taxon>
        <taxon>Bacillota</taxon>
        <taxon>Bacilli</taxon>
        <taxon>Lactobacillales</taxon>
        <taxon>Streptococcaceae</taxon>
        <taxon>Streptococcus</taxon>
        <taxon>Streptococcus mitis group</taxon>
    </lineage>
</organism>
<evidence type="ECO:0000313" key="2">
    <source>
        <dbReference type="Proteomes" id="UP000075442"/>
    </source>
</evidence>
<dbReference type="Proteomes" id="UP000075442">
    <property type="component" value="Unassembled WGS sequence"/>
</dbReference>
<gene>
    <name evidence="1" type="ORF">SMIM3I_02129</name>
</gene>
<dbReference type="PATRIC" id="fig|28037.235.peg.1917"/>
<sequence>MDKKMILTSLASVTVLGAVFAVSQPSVVKADALHLLAHPEKLDPHLTCG</sequence>
<evidence type="ECO:0000313" key="1">
    <source>
        <dbReference type="EMBL" id="KYF33692.1"/>
    </source>
</evidence>
<dbReference type="AlphaFoldDB" id="A0A150NJR6"/>